<feature type="transmembrane region" description="Helical" evidence="1">
    <location>
        <begin position="132"/>
        <end position="152"/>
    </location>
</feature>
<feature type="transmembrane region" description="Helical" evidence="1">
    <location>
        <begin position="39"/>
        <end position="57"/>
    </location>
</feature>
<feature type="transmembrane region" description="Helical" evidence="1">
    <location>
        <begin position="12"/>
        <end position="33"/>
    </location>
</feature>
<comment type="caution">
    <text evidence="2">The sequence shown here is derived from an EMBL/GenBank/DDBJ whole genome shotgun (WGS) entry which is preliminary data.</text>
</comment>
<evidence type="ECO:0000313" key="2">
    <source>
        <dbReference type="EMBL" id="PYE83183.1"/>
    </source>
</evidence>
<dbReference type="Proteomes" id="UP000248054">
    <property type="component" value="Unassembled WGS sequence"/>
</dbReference>
<organism evidence="2 3">
    <name type="scientific">Winogradskyella epiphytica</name>
    <dbReference type="NCBI Taxonomy" id="262005"/>
    <lineage>
        <taxon>Bacteria</taxon>
        <taxon>Pseudomonadati</taxon>
        <taxon>Bacteroidota</taxon>
        <taxon>Flavobacteriia</taxon>
        <taxon>Flavobacteriales</taxon>
        <taxon>Flavobacteriaceae</taxon>
        <taxon>Winogradskyella</taxon>
    </lineage>
</organism>
<dbReference type="EMBL" id="QJTD01000001">
    <property type="protein sequence ID" value="PYE83183.1"/>
    <property type="molecule type" value="Genomic_DNA"/>
</dbReference>
<keyword evidence="1" id="KW-0472">Membrane</keyword>
<protein>
    <submittedName>
        <fullName evidence="2">Uncharacterized protein</fullName>
    </submittedName>
</protein>
<evidence type="ECO:0000313" key="3">
    <source>
        <dbReference type="Proteomes" id="UP000248054"/>
    </source>
</evidence>
<feature type="transmembrane region" description="Helical" evidence="1">
    <location>
        <begin position="64"/>
        <end position="84"/>
    </location>
</feature>
<proteinExistence type="predicted"/>
<reference evidence="2 3" key="1">
    <citation type="submission" date="2018-06" db="EMBL/GenBank/DDBJ databases">
        <title>Genomic Encyclopedia of Type Strains, Phase III (KMG-III): the genomes of soil and plant-associated and newly described type strains.</title>
        <authorList>
            <person name="Whitman W."/>
        </authorList>
    </citation>
    <scope>NUCLEOTIDE SEQUENCE [LARGE SCALE GENOMIC DNA]</scope>
    <source>
        <strain evidence="2 3">CECT 7945</strain>
    </source>
</reference>
<dbReference type="OrthoDB" id="1433971at2"/>
<evidence type="ECO:0000256" key="1">
    <source>
        <dbReference type="SAM" id="Phobius"/>
    </source>
</evidence>
<feature type="transmembrane region" description="Helical" evidence="1">
    <location>
        <begin position="104"/>
        <end position="125"/>
    </location>
</feature>
<gene>
    <name evidence="2" type="ORF">DFQ11_101614</name>
</gene>
<keyword evidence="1" id="KW-0812">Transmembrane</keyword>
<name>A0A2V4YGY9_9FLAO</name>
<keyword evidence="3" id="KW-1185">Reference proteome</keyword>
<accession>A0A2V4YGY9</accession>
<dbReference type="AlphaFoldDB" id="A0A2V4YGY9"/>
<sequence length="167" mass="19326">MDLQYFINHADSLFTQIFMIVMGLLYAMAIVIGFSYKAVNIYCYFVLFPASLLLFVFKSKYKYLILPLTFLFFLIPGIEDYSVVWFDYAVVFLNSYADVFNSNYINASVYLCVLVPALIYSFAIYKRFGWEVFKIISGVVIGSAALYLLTIFPNFKPFLEYCVSIVQ</sequence>
<dbReference type="RefSeq" id="WP_110474129.1">
    <property type="nucleotide sequence ID" value="NZ_BMWQ01000001.1"/>
</dbReference>
<keyword evidence="1" id="KW-1133">Transmembrane helix</keyword>